<protein>
    <recommendedName>
        <fullName evidence="2">D-aminoacyl-tRNA deacylase</fullName>
        <shortName evidence="2">DTD</shortName>
        <ecNumber evidence="2">3.1.1.96</ecNumber>
    </recommendedName>
    <alternativeName>
        <fullName evidence="2">Gly-tRNA(Ala) deacylase</fullName>
        <ecNumber evidence="2">3.1.1.-</ecNumber>
    </alternativeName>
</protein>
<accession>A0A1W1YLX3</accession>
<organism evidence="3 4">
    <name type="scientific">Desulfocicer vacuolatum DSM 3385</name>
    <dbReference type="NCBI Taxonomy" id="1121400"/>
    <lineage>
        <taxon>Bacteria</taxon>
        <taxon>Pseudomonadati</taxon>
        <taxon>Thermodesulfobacteriota</taxon>
        <taxon>Desulfobacteria</taxon>
        <taxon>Desulfobacterales</taxon>
        <taxon>Desulfobacteraceae</taxon>
        <taxon>Desulfocicer</taxon>
    </lineage>
</organism>
<dbReference type="OrthoDB" id="9801395at2"/>
<comment type="domain">
    <text evidence="2">A Gly-cisPro motif from one monomer fits into the active site of the other monomer to allow specific chiral rejection of L-amino acids.</text>
</comment>
<keyword evidence="4" id="KW-1185">Reference proteome</keyword>
<reference evidence="3 4" key="1">
    <citation type="submission" date="2017-04" db="EMBL/GenBank/DDBJ databases">
        <authorList>
            <person name="Afonso C.L."/>
            <person name="Miller P.J."/>
            <person name="Scott M.A."/>
            <person name="Spackman E."/>
            <person name="Goraichik I."/>
            <person name="Dimitrov K.M."/>
            <person name="Suarez D.L."/>
            <person name="Swayne D.E."/>
        </authorList>
    </citation>
    <scope>NUCLEOTIDE SEQUENCE [LARGE SCALE GENOMIC DNA]</scope>
    <source>
        <strain evidence="3 4">DSM 3385</strain>
    </source>
</reference>
<dbReference type="GO" id="GO:0051500">
    <property type="term" value="F:D-tyrosyl-tRNA(Tyr) deacylase activity"/>
    <property type="evidence" value="ECO:0007669"/>
    <property type="project" value="TreeGrafter"/>
</dbReference>
<keyword evidence="2" id="KW-0378">Hydrolase</keyword>
<evidence type="ECO:0000256" key="1">
    <source>
        <dbReference type="ARBA" id="ARBA00009673"/>
    </source>
</evidence>
<dbReference type="NCBIfam" id="TIGR00256">
    <property type="entry name" value="D-aminoacyl-tRNA deacylase"/>
    <property type="match status" value="1"/>
</dbReference>
<comment type="catalytic activity">
    <reaction evidence="2">
        <text>a D-aminoacyl-tRNA + H2O = a tRNA + a D-alpha-amino acid + H(+)</text>
        <dbReference type="Rhea" id="RHEA:13953"/>
        <dbReference type="Rhea" id="RHEA-COMP:10123"/>
        <dbReference type="Rhea" id="RHEA-COMP:10124"/>
        <dbReference type="ChEBI" id="CHEBI:15377"/>
        <dbReference type="ChEBI" id="CHEBI:15378"/>
        <dbReference type="ChEBI" id="CHEBI:59871"/>
        <dbReference type="ChEBI" id="CHEBI:78442"/>
        <dbReference type="ChEBI" id="CHEBI:79333"/>
        <dbReference type="EC" id="3.1.1.96"/>
    </reaction>
</comment>
<gene>
    <name evidence="2" type="primary">dtd</name>
    <name evidence="3" type="ORF">SAMN02746065_101149</name>
</gene>
<dbReference type="GO" id="GO:0106026">
    <property type="term" value="F:Gly-tRNA(Ala) deacylase activity"/>
    <property type="evidence" value="ECO:0007669"/>
    <property type="project" value="UniProtKB-UniRule"/>
</dbReference>
<dbReference type="EC" id="3.1.1.-" evidence="2"/>
<keyword evidence="2" id="KW-0694">RNA-binding</keyword>
<sequence>MRAVVQRVKNARVTVGGSATGEINRGLTVLLGVAGGDTQKEVDFLVEKIIHLRIFEDSDGKMNHSLMDIKGDLLVVSQFTLLGDVKKGRRPSFTQAAPPDEAKALYELFIEKARHMGINTQTGEFRAMMDVSLVNSGPVTLILDTATL</sequence>
<dbReference type="SUPFAM" id="SSF69500">
    <property type="entry name" value="DTD-like"/>
    <property type="match status" value="1"/>
</dbReference>
<comment type="function">
    <text evidence="2">An aminoacyl-tRNA editing enzyme that deacylates mischarged D-aminoacyl-tRNAs. Also deacylates mischarged glycyl-tRNA(Ala), protecting cells against glycine mischarging by AlaRS. Acts via tRNA-based rather than protein-based catalysis; rejects L-amino acids rather than detecting D-amino acids in the active site. By recycling D-aminoacyl-tRNA to D-amino acids and free tRNA molecules, this enzyme counteracts the toxicity associated with the formation of D-aminoacyl-tRNA entities in vivo and helps enforce protein L-homochirality.</text>
</comment>
<dbReference type="Pfam" id="PF02580">
    <property type="entry name" value="Tyr_Deacylase"/>
    <property type="match status" value="1"/>
</dbReference>
<dbReference type="PANTHER" id="PTHR10472">
    <property type="entry name" value="D-TYROSYL-TRNA TYR DEACYLASE"/>
    <property type="match status" value="1"/>
</dbReference>
<comment type="similarity">
    <text evidence="1 2">Belongs to the DTD family.</text>
</comment>
<evidence type="ECO:0000256" key="2">
    <source>
        <dbReference type="HAMAP-Rule" id="MF_00518"/>
    </source>
</evidence>
<dbReference type="Gene3D" id="3.50.80.10">
    <property type="entry name" value="D-tyrosyl-tRNA(Tyr) deacylase"/>
    <property type="match status" value="1"/>
</dbReference>
<dbReference type="Proteomes" id="UP000192418">
    <property type="component" value="Unassembled WGS sequence"/>
</dbReference>
<dbReference type="FunFam" id="3.50.80.10:FF:000001">
    <property type="entry name" value="D-aminoacyl-tRNA deacylase"/>
    <property type="match status" value="1"/>
</dbReference>
<dbReference type="GO" id="GO:0000049">
    <property type="term" value="F:tRNA binding"/>
    <property type="evidence" value="ECO:0007669"/>
    <property type="project" value="UniProtKB-UniRule"/>
</dbReference>
<keyword evidence="2" id="KW-0963">Cytoplasm</keyword>
<dbReference type="AlphaFoldDB" id="A0A1W1YLX3"/>
<comment type="catalytic activity">
    <reaction evidence="2">
        <text>glycyl-tRNA(Ala) + H2O = tRNA(Ala) + glycine + H(+)</text>
        <dbReference type="Rhea" id="RHEA:53744"/>
        <dbReference type="Rhea" id="RHEA-COMP:9657"/>
        <dbReference type="Rhea" id="RHEA-COMP:13640"/>
        <dbReference type="ChEBI" id="CHEBI:15377"/>
        <dbReference type="ChEBI" id="CHEBI:15378"/>
        <dbReference type="ChEBI" id="CHEBI:57305"/>
        <dbReference type="ChEBI" id="CHEBI:78442"/>
        <dbReference type="ChEBI" id="CHEBI:78522"/>
    </reaction>
</comment>
<dbReference type="CDD" id="cd00563">
    <property type="entry name" value="Dtyr_deacylase"/>
    <property type="match status" value="1"/>
</dbReference>
<dbReference type="InterPro" id="IPR003732">
    <property type="entry name" value="Daa-tRNA_deacyls_DTD"/>
</dbReference>
<dbReference type="InterPro" id="IPR023509">
    <property type="entry name" value="DTD-like_sf"/>
</dbReference>
<comment type="subcellular location">
    <subcellularLocation>
        <location evidence="2">Cytoplasm</location>
    </subcellularLocation>
</comment>
<dbReference type="EC" id="3.1.1.96" evidence="2"/>
<keyword evidence="2" id="KW-0820">tRNA-binding</keyword>
<dbReference type="STRING" id="1121400.SAMN02746065_101149"/>
<dbReference type="GO" id="GO:0019478">
    <property type="term" value="P:D-amino acid catabolic process"/>
    <property type="evidence" value="ECO:0007669"/>
    <property type="project" value="UniProtKB-UniRule"/>
</dbReference>
<dbReference type="GO" id="GO:0005737">
    <property type="term" value="C:cytoplasm"/>
    <property type="evidence" value="ECO:0007669"/>
    <property type="project" value="UniProtKB-SubCell"/>
</dbReference>
<comment type="subunit">
    <text evidence="2">Homodimer.</text>
</comment>
<dbReference type="HAMAP" id="MF_00518">
    <property type="entry name" value="Deacylase_Dtd"/>
    <property type="match status" value="1"/>
</dbReference>
<feature type="short sequence motif" description="Gly-cisPro motif, important for rejection of L-amino acids" evidence="2">
    <location>
        <begin position="137"/>
        <end position="138"/>
    </location>
</feature>
<evidence type="ECO:0000313" key="4">
    <source>
        <dbReference type="Proteomes" id="UP000192418"/>
    </source>
</evidence>
<proteinExistence type="inferred from homology"/>
<dbReference type="EMBL" id="FWXY01000001">
    <property type="protein sequence ID" value="SMC36728.1"/>
    <property type="molecule type" value="Genomic_DNA"/>
</dbReference>
<name>A0A1W1YLX3_9BACT</name>
<dbReference type="GO" id="GO:0043908">
    <property type="term" value="F:Ser(Gly)-tRNA(Ala) hydrolase activity"/>
    <property type="evidence" value="ECO:0007669"/>
    <property type="project" value="UniProtKB-UniRule"/>
</dbReference>
<dbReference type="PANTHER" id="PTHR10472:SF5">
    <property type="entry name" value="D-AMINOACYL-TRNA DEACYLASE 1"/>
    <property type="match status" value="1"/>
</dbReference>
<dbReference type="RefSeq" id="WP_084066464.1">
    <property type="nucleotide sequence ID" value="NZ_FWXY01000001.1"/>
</dbReference>
<evidence type="ECO:0000313" key="3">
    <source>
        <dbReference type="EMBL" id="SMC36728.1"/>
    </source>
</evidence>